<keyword evidence="15" id="KW-1185">Reference proteome</keyword>
<gene>
    <name evidence="14" type="ORF">EI545_02625</name>
</gene>
<evidence type="ECO:0000259" key="13">
    <source>
        <dbReference type="Pfam" id="PF00487"/>
    </source>
</evidence>
<evidence type="ECO:0000256" key="4">
    <source>
        <dbReference type="ARBA" id="ARBA00022519"/>
    </source>
</evidence>
<evidence type="ECO:0000256" key="3">
    <source>
        <dbReference type="ARBA" id="ARBA00022475"/>
    </source>
</evidence>
<dbReference type="OrthoDB" id="4759734at2"/>
<dbReference type="InterPro" id="IPR033885">
    <property type="entry name" value="AlkB/XylM"/>
</dbReference>
<evidence type="ECO:0000256" key="11">
    <source>
        <dbReference type="ARBA" id="ARBA00023136"/>
    </source>
</evidence>
<dbReference type="GO" id="GO:0046872">
    <property type="term" value="F:metal ion binding"/>
    <property type="evidence" value="ECO:0007669"/>
    <property type="project" value="UniProtKB-KW"/>
</dbReference>
<name>A0A3S8UBZ6_9RHOB</name>
<keyword evidence="11 12" id="KW-0472">Membrane</keyword>
<dbReference type="PANTHER" id="PTHR38674">
    <property type="entry name" value="ALKANE 1-MONOOXYGENASE 1"/>
    <property type="match status" value="1"/>
</dbReference>
<keyword evidence="4" id="KW-0997">Cell inner membrane</keyword>
<feature type="transmembrane region" description="Helical" evidence="12">
    <location>
        <begin position="12"/>
        <end position="29"/>
    </location>
</feature>
<dbReference type="PANTHER" id="PTHR38674:SF1">
    <property type="entry name" value="ALKANE 1-MONOOXYGENASE 1"/>
    <property type="match status" value="1"/>
</dbReference>
<dbReference type="GO" id="GO:0005886">
    <property type="term" value="C:plasma membrane"/>
    <property type="evidence" value="ECO:0007669"/>
    <property type="project" value="UniProtKB-SubCell"/>
</dbReference>
<evidence type="ECO:0000256" key="8">
    <source>
        <dbReference type="ARBA" id="ARBA00023002"/>
    </source>
</evidence>
<sequence length="362" mass="39426">MRPDPTHPLPPAAFALASLLPLPLIGLGALQGGAWLWAAFLYMAVLTILLDQLIPMTASPVEATMEKAEFPAADLLLVSVALGQLAALPVAVWAIAGDSGLATGERVLLFFAAGFWFGQVAHPAAHELIHRPKRELFRLGAAVYVSLLFGQHASAHRLVHHRHVASPLDPNTARAGEGFYRFAQRAWRGSFAEGLRAETARRAQVQGSGLHPYTVYLAGSLAALLLALAIAGLPGVLVWVGLAMHAQSQILLSDYVQHYGLTRTRHPDGRLEPVGLRHSWNTAHWFSSAMMLNAPRHSDHHANPSRPFPALRLPDEEEAPRLPWPLPLACAMALMPSLWRRAIRPYLARWRPAPASPQDTAP</sequence>
<feature type="transmembrane region" description="Helical" evidence="12">
    <location>
        <begin position="136"/>
        <end position="154"/>
    </location>
</feature>
<feature type="transmembrane region" description="Helical" evidence="12">
    <location>
        <begin position="215"/>
        <end position="242"/>
    </location>
</feature>
<evidence type="ECO:0000256" key="6">
    <source>
        <dbReference type="ARBA" id="ARBA00022723"/>
    </source>
</evidence>
<evidence type="ECO:0000256" key="9">
    <source>
        <dbReference type="ARBA" id="ARBA00023004"/>
    </source>
</evidence>
<feature type="transmembrane region" description="Helical" evidence="12">
    <location>
        <begin position="75"/>
        <end position="95"/>
    </location>
</feature>
<proteinExistence type="inferred from homology"/>
<reference evidence="14 15" key="1">
    <citation type="submission" date="2018-12" db="EMBL/GenBank/DDBJ databases">
        <title>Complete genome sequencing of Tabrizicola sp. K13M18.</title>
        <authorList>
            <person name="Bae J.-W."/>
        </authorList>
    </citation>
    <scope>NUCLEOTIDE SEQUENCE [LARGE SCALE GENOMIC DNA]</scope>
    <source>
        <strain evidence="14 15">K13M18</strain>
    </source>
</reference>
<dbReference type="EMBL" id="CP034328">
    <property type="protein sequence ID" value="AZL60995.1"/>
    <property type="molecule type" value="Genomic_DNA"/>
</dbReference>
<evidence type="ECO:0000256" key="12">
    <source>
        <dbReference type="SAM" id="Phobius"/>
    </source>
</evidence>
<protein>
    <submittedName>
        <fullName evidence="14">Alkane 1-monooxygenase</fullName>
    </submittedName>
</protein>
<keyword evidence="8" id="KW-0560">Oxidoreductase</keyword>
<evidence type="ECO:0000256" key="5">
    <source>
        <dbReference type="ARBA" id="ARBA00022692"/>
    </source>
</evidence>
<comment type="subcellular location">
    <subcellularLocation>
        <location evidence="1">Cell inner membrane</location>
        <topology evidence="1">Multi-pass membrane protein</topology>
    </subcellularLocation>
</comment>
<feature type="transmembrane region" description="Helical" evidence="12">
    <location>
        <begin position="107"/>
        <end position="124"/>
    </location>
</feature>
<evidence type="ECO:0000313" key="14">
    <source>
        <dbReference type="EMBL" id="AZL60995.1"/>
    </source>
</evidence>
<keyword evidence="7 12" id="KW-1133">Transmembrane helix</keyword>
<dbReference type="CDD" id="cd03512">
    <property type="entry name" value="Alkane-hydroxylase"/>
    <property type="match status" value="1"/>
</dbReference>
<organism evidence="14 15">
    <name type="scientific">Tabrizicola piscis</name>
    <dbReference type="NCBI Taxonomy" id="2494374"/>
    <lineage>
        <taxon>Bacteria</taxon>
        <taxon>Pseudomonadati</taxon>
        <taxon>Pseudomonadota</taxon>
        <taxon>Alphaproteobacteria</taxon>
        <taxon>Rhodobacterales</taxon>
        <taxon>Paracoccaceae</taxon>
        <taxon>Tabrizicola</taxon>
    </lineage>
</organism>
<evidence type="ECO:0000256" key="10">
    <source>
        <dbReference type="ARBA" id="ARBA00023033"/>
    </source>
</evidence>
<dbReference type="GO" id="GO:0006629">
    <property type="term" value="P:lipid metabolic process"/>
    <property type="evidence" value="ECO:0007669"/>
    <property type="project" value="InterPro"/>
</dbReference>
<evidence type="ECO:0000256" key="7">
    <source>
        <dbReference type="ARBA" id="ARBA00022989"/>
    </source>
</evidence>
<evidence type="ECO:0000256" key="2">
    <source>
        <dbReference type="ARBA" id="ARBA00010823"/>
    </source>
</evidence>
<feature type="domain" description="Fatty acid desaturase" evidence="13">
    <location>
        <begin position="108"/>
        <end position="315"/>
    </location>
</feature>
<dbReference type="Pfam" id="PF00487">
    <property type="entry name" value="FA_desaturase"/>
    <property type="match status" value="1"/>
</dbReference>
<keyword evidence="3" id="KW-1003">Cell membrane</keyword>
<keyword evidence="5 12" id="KW-0812">Transmembrane</keyword>
<dbReference type="KEGG" id="taw:EI545_02625"/>
<dbReference type="Proteomes" id="UP000282002">
    <property type="component" value="Chromosome"/>
</dbReference>
<evidence type="ECO:0000256" key="1">
    <source>
        <dbReference type="ARBA" id="ARBA00004429"/>
    </source>
</evidence>
<evidence type="ECO:0000313" key="15">
    <source>
        <dbReference type="Proteomes" id="UP000282002"/>
    </source>
</evidence>
<keyword evidence="10 14" id="KW-0503">Monooxygenase</keyword>
<dbReference type="InterPro" id="IPR005804">
    <property type="entry name" value="FA_desaturase_dom"/>
</dbReference>
<keyword evidence="9" id="KW-0408">Iron</keyword>
<comment type="similarity">
    <text evidence="2">Belongs to the fatty acid desaturase type 1 family. AlkB subfamily.</text>
</comment>
<dbReference type="AlphaFoldDB" id="A0A3S8UBZ6"/>
<dbReference type="GO" id="GO:0004497">
    <property type="term" value="F:monooxygenase activity"/>
    <property type="evidence" value="ECO:0007669"/>
    <property type="project" value="UniProtKB-KW"/>
</dbReference>
<keyword evidence="6" id="KW-0479">Metal-binding</keyword>
<accession>A0A3S8UBZ6</accession>